<dbReference type="EMBL" id="JAYGIL010000037">
    <property type="protein sequence ID" value="MEA5405493.1"/>
    <property type="molecule type" value="Genomic_DNA"/>
</dbReference>
<organism evidence="2 3">
    <name type="scientific">Arcicella gelida</name>
    <dbReference type="NCBI Taxonomy" id="2984195"/>
    <lineage>
        <taxon>Bacteria</taxon>
        <taxon>Pseudomonadati</taxon>
        <taxon>Bacteroidota</taxon>
        <taxon>Cytophagia</taxon>
        <taxon>Cytophagales</taxon>
        <taxon>Flectobacillaceae</taxon>
        <taxon>Arcicella</taxon>
    </lineage>
</organism>
<accession>A0ABU5SAK0</accession>
<gene>
    <name evidence="2" type="ORF">VB776_21315</name>
</gene>
<comment type="caution">
    <text evidence="2">The sequence shown here is derived from an EMBL/GenBank/DDBJ whole genome shotgun (WGS) entry which is preliminary data.</text>
</comment>
<evidence type="ECO:0000256" key="1">
    <source>
        <dbReference type="SAM" id="SignalP"/>
    </source>
</evidence>
<evidence type="ECO:0008006" key="4">
    <source>
        <dbReference type="Google" id="ProtNLM"/>
    </source>
</evidence>
<feature type="chain" id="PRO_5047180606" description="Outer membrane protein beta-barrel domain-containing protein" evidence="1">
    <location>
        <begin position="23"/>
        <end position="211"/>
    </location>
</feature>
<evidence type="ECO:0000313" key="3">
    <source>
        <dbReference type="Proteomes" id="UP001303899"/>
    </source>
</evidence>
<reference evidence="2 3" key="1">
    <citation type="submission" date="2023-12" db="EMBL/GenBank/DDBJ databases">
        <title>Novel species of the genus Arcicella isolated from rivers.</title>
        <authorList>
            <person name="Lu H."/>
        </authorList>
    </citation>
    <scope>NUCLEOTIDE SEQUENCE [LARGE SCALE GENOMIC DNA]</scope>
    <source>
        <strain evidence="2 3">DC2W</strain>
    </source>
</reference>
<keyword evidence="1" id="KW-0732">Signal</keyword>
<protein>
    <recommendedName>
        <fullName evidence="4">Outer membrane protein beta-barrel domain-containing protein</fullName>
    </recommendedName>
</protein>
<evidence type="ECO:0000313" key="2">
    <source>
        <dbReference type="EMBL" id="MEA5405493.1"/>
    </source>
</evidence>
<proteinExistence type="predicted"/>
<sequence>MLSKKLPLLVMMFVMISFLSKAQYEKGSKFWQVEGTFSGNFTSNTNSTPFPNTTDASTNNSSLTFKRAVFGENNLAKGWLLGYKLEANTSSTDYSLDKSNNYIHTIQAGYFVDKFKPLSKSLAIYGELLAKAGYGIYSGTSNSSINQYSLDANLNVGFRYYLKKNLFINGQTSLVNLSFYQQRTGNYKYTNVNLNSIMNVSSLSISIGKSF</sequence>
<dbReference type="RefSeq" id="WP_323698898.1">
    <property type="nucleotide sequence ID" value="NZ_JAYGIL010000037.1"/>
</dbReference>
<name>A0ABU5SAK0_9BACT</name>
<keyword evidence="3" id="KW-1185">Reference proteome</keyword>
<dbReference type="Proteomes" id="UP001303899">
    <property type="component" value="Unassembled WGS sequence"/>
</dbReference>
<feature type="signal peptide" evidence="1">
    <location>
        <begin position="1"/>
        <end position="22"/>
    </location>
</feature>